<protein>
    <submittedName>
        <fullName evidence="2">ECF transporter S component</fullName>
    </submittedName>
</protein>
<feature type="transmembrane region" description="Helical" evidence="1">
    <location>
        <begin position="57"/>
        <end position="81"/>
    </location>
</feature>
<evidence type="ECO:0000313" key="3">
    <source>
        <dbReference type="Proteomes" id="UP000824247"/>
    </source>
</evidence>
<evidence type="ECO:0000256" key="1">
    <source>
        <dbReference type="SAM" id="Phobius"/>
    </source>
</evidence>
<reference evidence="2" key="2">
    <citation type="submission" date="2021-04" db="EMBL/GenBank/DDBJ databases">
        <authorList>
            <person name="Gilroy R."/>
        </authorList>
    </citation>
    <scope>NUCLEOTIDE SEQUENCE</scope>
    <source>
        <strain evidence="2">A5-1222</strain>
    </source>
</reference>
<feature type="transmembrane region" description="Helical" evidence="1">
    <location>
        <begin position="210"/>
        <end position="233"/>
    </location>
</feature>
<name>A0A9E2KWP7_9BACT</name>
<feature type="transmembrane region" description="Helical" evidence="1">
    <location>
        <begin position="22"/>
        <end position="45"/>
    </location>
</feature>
<dbReference type="InterPro" id="IPR024529">
    <property type="entry name" value="ECF_trnsprt_substrate-spec"/>
</dbReference>
<feature type="transmembrane region" description="Helical" evidence="1">
    <location>
        <begin position="93"/>
        <end position="115"/>
    </location>
</feature>
<evidence type="ECO:0000313" key="2">
    <source>
        <dbReference type="EMBL" id="MBU3830819.1"/>
    </source>
</evidence>
<keyword evidence="1" id="KW-0812">Transmembrane</keyword>
<accession>A0A9E2KWP7</accession>
<feature type="transmembrane region" description="Helical" evidence="1">
    <location>
        <begin position="127"/>
        <end position="150"/>
    </location>
</feature>
<dbReference type="Gene3D" id="1.10.1760.20">
    <property type="match status" value="1"/>
</dbReference>
<keyword evidence="1" id="KW-1133">Transmembrane helix</keyword>
<dbReference type="Proteomes" id="UP000824247">
    <property type="component" value="Unassembled WGS sequence"/>
</dbReference>
<dbReference type="AlphaFoldDB" id="A0A9E2KWP7"/>
<proteinExistence type="predicted"/>
<keyword evidence="1" id="KW-0472">Membrane</keyword>
<feature type="transmembrane region" description="Helical" evidence="1">
    <location>
        <begin position="273"/>
        <end position="291"/>
    </location>
</feature>
<reference evidence="2" key="1">
    <citation type="journal article" date="2021" name="PeerJ">
        <title>Extensive microbial diversity within the chicken gut microbiome revealed by metagenomics and culture.</title>
        <authorList>
            <person name="Gilroy R."/>
            <person name="Ravi A."/>
            <person name="Getino M."/>
            <person name="Pursley I."/>
            <person name="Horton D.L."/>
            <person name="Alikhan N.F."/>
            <person name="Baker D."/>
            <person name="Gharbi K."/>
            <person name="Hall N."/>
            <person name="Watson M."/>
            <person name="Adriaenssens E.M."/>
            <person name="Foster-Nyarko E."/>
            <person name="Jarju S."/>
            <person name="Secka A."/>
            <person name="Antonio M."/>
            <person name="Oren A."/>
            <person name="Chaudhuri R.R."/>
            <person name="La Ragione R."/>
            <person name="Hildebrand F."/>
            <person name="Pallen M.J."/>
        </authorList>
    </citation>
    <scope>NUCLEOTIDE SEQUENCE</scope>
    <source>
        <strain evidence="2">A5-1222</strain>
    </source>
</reference>
<feature type="transmembrane region" description="Helical" evidence="1">
    <location>
        <begin position="174"/>
        <end position="198"/>
    </location>
</feature>
<dbReference type="Pfam" id="PF12822">
    <property type="entry name" value="ECF_trnsprt"/>
    <property type="match status" value="1"/>
</dbReference>
<sequence length="307" mass="35831">MGKQKLNYFFIFLFPLRPIKTFRSVVILCILGFFIALAIALNAISIRIPGIGMSISFTWLPTMIIGWFFGPIIGLFLGALIDTLNWLIFGGFWFWLYAIQEPCVGFFVGIISSFYRLYFFDKNKIKITLIINQLFMFVFLILTLFFVFYYTCNKNILYDKLVSTGQIPEAMNTIFRYLISGFLIVFTIIIETIVIINYKKIIHNKYNQQNRLSIFLFSMIICITSTFIFSFILGPISAIKYYEFVYNKTPPNLLKYGAIYYLLPRIIKECIKTPIYISLLSIIIYSINPVFQKVKSIAINTYAYDKK</sequence>
<gene>
    <name evidence="2" type="ORF">H9897_01540</name>
</gene>
<comment type="caution">
    <text evidence="2">The sequence shown here is derived from an EMBL/GenBank/DDBJ whole genome shotgun (WGS) entry which is preliminary data.</text>
</comment>
<organism evidence="2 3">
    <name type="scientific">Candidatus Ureaplasma intestinipullorum</name>
    <dbReference type="NCBI Taxonomy" id="2838770"/>
    <lineage>
        <taxon>Bacteria</taxon>
        <taxon>Bacillati</taxon>
        <taxon>Mycoplasmatota</taxon>
        <taxon>Mycoplasmoidales</taxon>
        <taxon>Mycoplasmoidaceae</taxon>
        <taxon>Ureaplasma</taxon>
    </lineage>
</organism>
<dbReference type="EMBL" id="JAHLFM010000023">
    <property type="protein sequence ID" value="MBU3830819.1"/>
    <property type="molecule type" value="Genomic_DNA"/>
</dbReference>